<evidence type="ECO:0008006" key="3">
    <source>
        <dbReference type="Google" id="ProtNLM"/>
    </source>
</evidence>
<proteinExistence type="predicted"/>
<comment type="caution">
    <text evidence="1">The sequence shown here is derived from an EMBL/GenBank/DDBJ whole genome shotgun (WGS) entry which is preliminary data.</text>
</comment>
<organism evidence="1 2">
    <name type="scientific">Clostridium zeae</name>
    <dbReference type="NCBI Taxonomy" id="2759022"/>
    <lineage>
        <taxon>Bacteria</taxon>
        <taxon>Bacillati</taxon>
        <taxon>Bacillota</taxon>
        <taxon>Clostridia</taxon>
        <taxon>Eubacteriales</taxon>
        <taxon>Clostridiaceae</taxon>
        <taxon>Clostridium</taxon>
    </lineage>
</organism>
<dbReference type="EMBL" id="BMBA01000002">
    <property type="protein sequence ID" value="GFZ31410.1"/>
    <property type="molecule type" value="Genomic_DNA"/>
</dbReference>
<dbReference type="PROSITE" id="PS51257">
    <property type="entry name" value="PROKAR_LIPOPROTEIN"/>
    <property type="match status" value="1"/>
</dbReference>
<dbReference type="RefSeq" id="WP_206869744.1">
    <property type="nucleotide sequence ID" value="NZ_BMBA01000002.1"/>
</dbReference>
<sequence>MKLIKKNKLAFLIIIVVVFASSFTGCYYKEKVTVKAIYLAPKEEGQLTQKDLDNYPEVLRVTSQTELKTLVTKTTAIWIDKDSVYLVDSDWLSEKAQSKLPIVLVGYNDPIYSFRDKLSCFNIKGPYIDWSKQKLEPGFSVGMLKERTAEESSVFLKKYDITPDTKQILSITNMLLDGKFPQ</sequence>
<dbReference type="Proteomes" id="UP000663802">
    <property type="component" value="Unassembled WGS sequence"/>
</dbReference>
<evidence type="ECO:0000313" key="2">
    <source>
        <dbReference type="Proteomes" id="UP000663802"/>
    </source>
</evidence>
<accession>A0ABQ1E9T7</accession>
<evidence type="ECO:0000313" key="1">
    <source>
        <dbReference type="EMBL" id="GFZ31410.1"/>
    </source>
</evidence>
<protein>
    <recommendedName>
        <fullName evidence="3">Lipoprotein</fullName>
    </recommendedName>
</protein>
<keyword evidence="2" id="KW-1185">Reference proteome</keyword>
<name>A0ABQ1E9T7_9CLOT</name>
<gene>
    <name evidence="1" type="ORF">CSC2_19360</name>
</gene>
<reference evidence="1 2" key="1">
    <citation type="journal article" date="2021" name="Int. J. Syst. Evol. Microbiol.">
        <title>Clostridium zeae sp. nov., isolated from corn silage.</title>
        <authorList>
            <person name="Kobayashi H."/>
            <person name="Tanizawa Y."/>
            <person name="Yagura M."/>
            <person name="Sakamoto M."/>
            <person name="Ohkuma M."/>
            <person name="Tohno M."/>
        </authorList>
    </citation>
    <scope>NUCLEOTIDE SEQUENCE [LARGE SCALE GENOMIC DNA]</scope>
    <source>
        <strain evidence="1 2">CSC2</strain>
    </source>
</reference>